<accession>A0A0D6JCS8</accession>
<dbReference type="KEGG" id="fiy:BN1229_v1_0824"/>
<dbReference type="EMBL" id="LN829119">
    <property type="protein sequence ID" value="CPR16473.1"/>
    <property type="molecule type" value="Genomic_DNA"/>
</dbReference>
<dbReference type="AlphaFoldDB" id="A0A0D6JCS8"/>
<keyword evidence="2" id="KW-1185">Reference proteome</keyword>
<dbReference type="KEGG" id="fil:BN1229_v1_0819"/>
<evidence type="ECO:0000313" key="1">
    <source>
        <dbReference type="EMBL" id="CPR16473.1"/>
    </source>
</evidence>
<organism evidence="1 2">
    <name type="scientific">Candidatus Filomicrobium marinum</name>
    <dbReference type="NCBI Taxonomy" id="1608628"/>
    <lineage>
        <taxon>Bacteria</taxon>
        <taxon>Pseudomonadati</taxon>
        <taxon>Pseudomonadota</taxon>
        <taxon>Alphaproteobacteria</taxon>
        <taxon>Hyphomicrobiales</taxon>
        <taxon>Hyphomicrobiaceae</taxon>
        <taxon>Filomicrobium</taxon>
    </lineage>
</organism>
<sequence length="67" mass="7687">MSNEFSGSYPLEPRKGEIDRLNVQALAMAPETSRMLDLIGVGEGWKCLDIRLRARRDYGPFERACWL</sequence>
<reference evidence="2" key="1">
    <citation type="submission" date="2015-02" db="EMBL/GenBank/DDBJ databases">
        <authorList>
            <person name="Chooi Y.-H."/>
        </authorList>
    </citation>
    <scope>NUCLEOTIDE SEQUENCE [LARGE SCALE GENOMIC DNA]</scope>
    <source>
        <strain evidence="2">strain Y</strain>
    </source>
</reference>
<protein>
    <submittedName>
        <fullName evidence="1">Uncharacterized protein</fullName>
    </submittedName>
</protein>
<dbReference type="Proteomes" id="UP000033187">
    <property type="component" value="Chromosome 1"/>
</dbReference>
<gene>
    <name evidence="1" type="ORF">YBN1229_v1_0824</name>
</gene>
<evidence type="ECO:0000313" key="2">
    <source>
        <dbReference type="Proteomes" id="UP000033187"/>
    </source>
</evidence>
<proteinExistence type="predicted"/>
<name>A0A0D6JCS8_9HYPH</name>
<dbReference type="RefSeq" id="WP_160298682.1">
    <property type="nucleotide sequence ID" value="NZ_LN829118.1"/>
</dbReference>